<accession>A0A1D7YL48</accession>
<feature type="transmembrane region" description="Helical" evidence="1">
    <location>
        <begin position="120"/>
        <end position="139"/>
    </location>
</feature>
<feature type="transmembrane region" description="Helical" evidence="1">
    <location>
        <begin position="173"/>
        <end position="193"/>
    </location>
</feature>
<evidence type="ECO:0000313" key="2">
    <source>
        <dbReference type="EMBL" id="AOR36260.1"/>
    </source>
</evidence>
<keyword evidence="1" id="KW-0472">Membrane</keyword>
<dbReference type="NCBIfam" id="NF038391">
    <property type="entry name" value="streptophobe"/>
    <property type="match status" value="1"/>
</dbReference>
<name>A0A1D7YL48_9ACTN</name>
<feature type="transmembrane region" description="Helical" evidence="1">
    <location>
        <begin position="50"/>
        <end position="69"/>
    </location>
</feature>
<dbReference type="EMBL" id="CP017248">
    <property type="protein sequence ID" value="AOR36260.1"/>
    <property type="molecule type" value="Genomic_DNA"/>
</dbReference>
<dbReference type="InterPro" id="IPR047724">
    <property type="entry name" value="Streptophobe"/>
</dbReference>
<sequence>MSAPTVSARPASRHGWAHAVAAVLTGLAVMVLVAALGLWAAGAADLPDGAFPRVVAATLVTAVGGSVELSGNAGALAQTHAGLTVIPLSVTLAGALVTGAGFLRPLRHRAVASAGELAGWAARIALLWLLALIGLAFAARQTFAVDLGSGTLSDLTGLFEAAPKVGFTTDVPLTVLFGLLWLAGVLLLALLVAPGAPLPGRLLRFQETVRPAAHAMVVLLLAYAVVGLVIALITAATRGHASANFALILLGLPNLAWLALTIGMGATWNGRVDGPFGLPMPHVLDAILRTPDVSALNLRSLTDHDGRWWWLVALDAILLLAVAFRMAACSPVRIRLWQHAVHLGVALALTVLMICLTGRISAHYGLSLLGIGDLGGGLSGELFLRPQLWRTVGLGALWGLVAGFLGGLLARPVHRRGEVGGP</sequence>
<dbReference type="KEGG" id="spun:BFF78_39040"/>
<protein>
    <recommendedName>
        <fullName evidence="4">Integral membrane protein</fullName>
    </recommendedName>
</protein>
<proteinExistence type="predicted"/>
<keyword evidence="1" id="KW-0812">Transmembrane</keyword>
<evidence type="ECO:0000313" key="3">
    <source>
        <dbReference type="Proteomes" id="UP000094960"/>
    </source>
</evidence>
<reference evidence="3" key="1">
    <citation type="submission" date="2016-09" db="EMBL/GenBank/DDBJ databases">
        <title>Streptomyces puniciscabiei strain:TW1S1 Genome sequencing and assembly.</title>
        <authorList>
            <person name="Kim M.-K."/>
            <person name="Kim S.B."/>
        </authorList>
    </citation>
    <scope>NUCLEOTIDE SEQUENCE [LARGE SCALE GENOMIC DNA]</scope>
    <source>
        <strain evidence="3">TW1S1</strain>
    </source>
</reference>
<organism evidence="2 3">
    <name type="scientific">Streptomyces fodineus</name>
    <dbReference type="NCBI Taxonomy" id="1904616"/>
    <lineage>
        <taxon>Bacteria</taxon>
        <taxon>Bacillati</taxon>
        <taxon>Actinomycetota</taxon>
        <taxon>Actinomycetes</taxon>
        <taxon>Kitasatosporales</taxon>
        <taxon>Streptomycetaceae</taxon>
        <taxon>Streptomyces</taxon>
    </lineage>
</organism>
<dbReference type="RefSeq" id="WP_069782772.1">
    <property type="nucleotide sequence ID" value="NZ_CP017248.1"/>
</dbReference>
<evidence type="ECO:0000256" key="1">
    <source>
        <dbReference type="SAM" id="Phobius"/>
    </source>
</evidence>
<evidence type="ECO:0008006" key="4">
    <source>
        <dbReference type="Google" id="ProtNLM"/>
    </source>
</evidence>
<dbReference type="AlphaFoldDB" id="A0A1D7YL48"/>
<gene>
    <name evidence="2" type="ORF">BFF78_39040</name>
</gene>
<keyword evidence="3" id="KW-1185">Reference proteome</keyword>
<feature type="transmembrane region" description="Helical" evidence="1">
    <location>
        <begin position="81"/>
        <end position="100"/>
    </location>
</feature>
<dbReference type="Proteomes" id="UP000094960">
    <property type="component" value="Chromosome"/>
</dbReference>
<feature type="transmembrane region" description="Helical" evidence="1">
    <location>
        <begin position="20"/>
        <end position="44"/>
    </location>
</feature>
<feature type="transmembrane region" description="Helical" evidence="1">
    <location>
        <begin position="340"/>
        <end position="360"/>
    </location>
</feature>
<feature type="transmembrane region" description="Helical" evidence="1">
    <location>
        <begin position="213"/>
        <end position="233"/>
    </location>
</feature>
<feature type="transmembrane region" description="Helical" evidence="1">
    <location>
        <begin position="308"/>
        <end position="328"/>
    </location>
</feature>
<feature type="transmembrane region" description="Helical" evidence="1">
    <location>
        <begin position="388"/>
        <end position="410"/>
    </location>
</feature>
<feature type="transmembrane region" description="Helical" evidence="1">
    <location>
        <begin position="245"/>
        <end position="268"/>
    </location>
</feature>
<keyword evidence="1" id="KW-1133">Transmembrane helix</keyword>